<evidence type="ECO:0000313" key="3">
    <source>
        <dbReference type="EMBL" id="KAJ0394160.1"/>
    </source>
</evidence>
<feature type="domain" description="BZIP" evidence="2">
    <location>
        <begin position="473"/>
        <end position="515"/>
    </location>
</feature>
<feature type="compositionally biased region" description="Low complexity" evidence="1">
    <location>
        <begin position="362"/>
        <end position="376"/>
    </location>
</feature>
<protein>
    <recommendedName>
        <fullName evidence="2">BZIP domain-containing protein</fullName>
    </recommendedName>
</protein>
<dbReference type="InterPro" id="IPR004827">
    <property type="entry name" value="bZIP"/>
</dbReference>
<proteinExistence type="predicted"/>
<dbReference type="SUPFAM" id="SSF57959">
    <property type="entry name" value="Leucine zipper domain"/>
    <property type="match status" value="1"/>
</dbReference>
<dbReference type="AlphaFoldDB" id="A0AAD5LBG5"/>
<dbReference type="Proteomes" id="UP001209570">
    <property type="component" value="Unassembled WGS sequence"/>
</dbReference>
<evidence type="ECO:0000259" key="2">
    <source>
        <dbReference type="PROSITE" id="PS50217"/>
    </source>
</evidence>
<feature type="region of interest" description="Disordered" evidence="1">
    <location>
        <begin position="157"/>
        <end position="178"/>
    </location>
</feature>
<comment type="caution">
    <text evidence="3">The sequence shown here is derived from an EMBL/GenBank/DDBJ whole genome shotgun (WGS) entry which is preliminary data.</text>
</comment>
<dbReference type="Gene3D" id="1.20.5.170">
    <property type="match status" value="1"/>
</dbReference>
<dbReference type="PROSITE" id="PS50217">
    <property type="entry name" value="BZIP"/>
    <property type="match status" value="1"/>
</dbReference>
<dbReference type="Pfam" id="PF07716">
    <property type="entry name" value="bZIP_2"/>
    <property type="match status" value="1"/>
</dbReference>
<feature type="region of interest" description="Disordered" evidence="1">
    <location>
        <begin position="346"/>
        <end position="488"/>
    </location>
</feature>
<dbReference type="InterPro" id="IPR046347">
    <property type="entry name" value="bZIP_sf"/>
</dbReference>
<dbReference type="GO" id="GO:0003700">
    <property type="term" value="F:DNA-binding transcription factor activity"/>
    <property type="evidence" value="ECO:0007669"/>
    <property type="project" value="InterPro"/>
</dbReference>
<evidence type="ECO:0000256" key="1">
    <source>
        <dbReference type="SAM" id="MobiDB-lite"/>
    </source>
</evidence>
<evidence type="ECO:0000313" key="4">
    <source>
        <dbReference type="Proteomes" id="UP001209570"/>
    </source>
</evidence>
<organism evidence="3 4">
    <name type="scientific">Pythium insidiosum</name>
    <name type="common">Pythiosis disease agent</name>
    <dbReference type="NCBI Taxonomy" id="114742"/>
    <lineage>
        <taxon>Eukaryota</taxon>
        <taxon>Sar</taxon>
        <taxon>Stramenopiles</taxon>
        <taxon>Oomycota</taxon>
        <taxon>Peronosporomycetes</taxon>
        <taxon>Pythiales</taxon>
        <taxon>Pythiaceae</taxon>
        <taxon>Pythium</taxon>
    </lineage>
</organism>
<accession>A0AAD5LBG5</accession>
<feature type="compositionally biased region" description="Pro residues" evidence="1">
    <location>
        <begin position="432"/>
        <end position="442"/>
    </location>
</feature>
<dbReference type="EMBL" id="JAKCXM010000430">
    <property type="protein sequence ID" value="KAJ0394160.1"/>
    <property type="molecule type" value="Genomic_DNA"/>
</dbReference>
<feature type="compositionally biased region" description="Polar residues" evidence="1">
    <location>
        <begin position="396"/>
        <end position="426"/>
    </location>
</feature>
<keyword evidence="4" id="KW-1185">Reference proteome</keyword>
<sequence length="686" mass="76094">MFSQSSNPPPVHATANAARFRGARAAAMTVPTTADAASPAFFNDVFSSSAALPPSPTSKSRVAPLDQAPFLVDDHGFHSHSLPADELVKSLQPVPTTAGANPARRSTPNAMAMMESRTAGAGGGKPWERAPTGANDAAWAVSDTLGYRRMADAARSPMRGVRGASQQEENGYAMPPNKYRRMDDEIRDQQRRYFMAQRPNSARTRQEYLDEDADTYDRSQHTRMQYTYAQEELLRERQRQYMYESSPDGMMASPDHYSARWGVTPGREAEFSPARRIHRELQPPRSAGSAAHAMAMATLWRGHVSEAEFSPGSRIVTPAAALHNNEIGQRMARSQALVEHAMNLVAPGNSPFLRDDARRRTPQTTPPSSSATAGSRRQGESEGAASRHPPLERKTPQSVSATAAIPRSSSSRRQAGTSKASTRSQQPAAPATSPPTPPPKMAPTPAKSTVADASAGVTSSGEPKRRCGRKSMNYSSEQKRERNRAAVKKCRQRQALKYDYLRRKAEVLASENHALSEMLVKSVELDEEKRVSLTRGIQMDILLKIKEIFTQSLPKDFVLDADSIWDLNSVLAVSMPARCYYGIESIKDFWRTSLRMRNKGKIRSFWAWLFRLPPGDRFLSFSIKPFAMDSNLYFINWTTKSTPPLSGAIVIMFGHGHRVTLHVEVFGWLIWRYLLTNTPFPEPAME</sequence>
<reference evidence="3" key="1">
    <citation type="submission" date="2021-12" db="EMBL/GenBank/DDBJ databases">
        <title>Prjna785345.</title>
        <authorList>
            <person name="Rujirawat T."/>
            <person name="Krajaejun T."/>
        </authorList>
    </citation>
    <scope>NUCLEOTIDE SEQUENCE</scope>
    <source>
        <strain evidence="3">Pi057C3</strain>
    </source>
</reference>
<gene>
    <name evidence="3" type="ORF">P43SY_003886</name>
</gene>
<name>A0AAD5LBG5_PYTIN</name>